<sequence length="52" mass="5915">MSDFLPKRMINLHESMLALGEKMKHTKAGMTKNPGYLVLNVKDSHNQCVPFI</sequence>
<comment type="caution">
    <text evidence="1">The sequence shown here is derived from an EMBL/GenBank/DDBJ whole genome shotgun (WGS) entry which is preliminary data.</text>
</comment>
<accession>A0AAJ1QNE8</accession>
<name>A0AAJ1QNE8_9BACI</name>
<evidence type="ECO:0000313" key="2">
    <source>
        <dbReference type="Proteomes" id="UP001238973"/>
    </source>
</evidence>
<evidence type="ECO:0000313" key="1">
    <source>
        <dbReference type="EMBL" id="MDM5284784.1"/>
    </source>
</evidence>
<organism evidence="1 2">
    <name type="scientific">Peribacillus frigoritolerans</name>
    <dbReference type="NCBI Taxonomy" id="450367"/>
    <lineage>
        <taxon>Bacteria</taxon>
        <taxon>Bacillati</taxon>
        <taxon>Bacillota</taxon>
        <taxon>Bacilli</taxon>
        <taxon>Bacillales</taxon>
        <taxon>Bacillaceae</taxon>
        <taxon>Peribacillus</taxon>
    </lineage>
</organism>
<dbReference type="Proteomes" id="UP001238973">
    <property type="component" value="Unassembled WGS sequence"/>
</dbReference>
<dbReference type="AlphaFoldDB" id="A0AAJ1QNE8"/>
<protein>
    <submittedName>
        <fullName evidence="1">Uncharacterized protein</fullName>
    </submittedName>
</protein>
<reference evidence="1" key="1">
    <citation type="submission" date="2023-06" db="EMBL/GenBank/DDBJ databases">
        <title>Comparative genomics of Bacillaceae isolates and their secondary metabolite potential.</title>
        <authorList>
            <person name="Song L."/>
            <person name="Nielsen L.J."/>
            <person name="Mohite O."/>
            <person name="Xu X."/>
            <person name="Weber T."/>
            <person name="Kovacs A.T."/>
        </authorList>
    </citation>
    <scope>NUCLEOTIDE SEQUENCE</scope>
    <source>
        <strain evidence="1">G1S1</strain>
    </source>
</reference>
<gene>
    <name evidence="1" type="ORF">QUF85_15965</name>
</gene>
<proteinExistence type="predicted"/>
<dbReference type="EMBL" id="JAUCFI010000003">
    <property type="protein sequence ID" value="MDM5284784.1"/>
    <property type="molecule type" value="Genomic_DNA"/>
</dbReference>